<dbReference type="AlphaFoldDB" id="A0AAV3RVM3"/>
<evidence type="ECO:0000256" key="4">
    <source>
        <dbReference type="ARBA" id="ARBA00022989"/>
    </source>
</evidence>
<proteinExistence type="predicted"/>
<keyword evidence="11" id="KW-1185">Reference proteome</keyword>
<evidence type="ECO:0000256" key="6">
    <source>
        <dbReference type="ARBA" id="ARBA00023136"/>
    </source>
</evidence>
<dbReference type="GO" id="GO:0005886">
    <property type="term" value="C:plasma membrane"/>
    <property type="evidence" value="ECO:0007669"/>
    <property type="project" value="TreeGrafter"/>
</dbReference>
<dbReference type="InterPro" id="IPR036770">
    <property type="entry name" value="Ankyrin_rpt-contain_sf"/>
</dbReference>
<dbReference type="EMBL" id="BAABME010011516">
    <property type="protein sequence ID" value="GAA0183886.1"/>
    <property type="molecule type" value="Genomic_DNA"/>
</dbReference>
<feature type="transmembrane region" description="Helical" evidence="8">
    <location>
        <begin position="530"/>
        <end position="552"/>
    </location>
</feature>
<comment type="subcellular location">
    <subcellularLocation>
        <location evidence="1">Membrane</location>
        <topology evidence="1">Multi-pass membrane protein</topology>
    </subcellularLocation>
</comment>
<accession>A0AAV3RVM3</accession>
<feature type="transmembrane region" description="Helical" evidence="8">
    <location>
        <begin position="448"/>
        <end position="466"/>
    </location>
</feature>
<dbReference type="Gene3D" id="1.25.40.20">
    <property type="entry name" value="Ankyrin repeat-containing domain"/>
    <property type="match status" value="3"/>
</dbReference>
<evidence type="ECO:0000256" key="7">
    <source>
        <dbReference type="PROSITE-ProRule" id="PRU00023"/>
    </source>
</evidence>
<dbReference type="SMART" id="SM00248">
    <property type="entry name" value="ANK"/>
    <property type="match status" value="8"/>
</dbReference>
<evidence type="ECO:0000256" key="2">
    <source>
        <dbReference type="ARBA" id="ARBA00022692"/>
    </source>
</evidence>
<dbReference type="InterPro" id="IPR002110">
    <property type="entry name" value="Ankyrin_rpt"/>
</dbReference>
<feature type="repeat" description="ANK" evidence="7">
    <location>
        <begin position="122"/>
        <end position="154"/>
    </location>
</feature>
<feature type="domain" description="PGG" evidence="9">
    <location>
        <begin position="438"/>
        <end position="550"/>
    </location>
</feature>
<dbReference type="Pfam" id="PF12796">
    <property type="entry name" value="Ank_2"/>
    <property type="match status" value="1"/>
</dbReference>
<dbReference type="SUPFAM" id="SSF48403">
    <property type="entry name" value="Ankyrin repeat"/>
    <property type="match status" value="1"/>
</dbReference>
<reference evidence="10 11" key="1">
    <citation type="submission" date="2024-01" db="EMBL/GenBank/DDBJ databases">
        <title>The complete chloroplast genome sequence of Lithospermum erythrorhizon: insights into the phylogenetic relationship among Boraginaceae species and the maternal lineages of purple gromwells.</title>
        <authorList>
            <person name="Okada T."/>
            <person name="Watanabe K."/>
        </authorList>
    </citation>
    <scope>NUCLEOTIDE SEQUENCE [LARGE SCALE GENOMIC DNA]</scope>
</reference>
<organism evidence="10 11">
    <name type="scientific">Lithospermum erythrorhizon</name>
    <name type="common">Purple gromwell</name>
    <name type="synonym">Lithospermum officinale var. erythrorhizon</name>
    <dbReference type="NCBI Taxonomy" id="34254"/>
    <lineage>
        <taxon>Eukaryota</taxon>
        <taxon>Viridiplantae</taxon>
        <taxon>Streptophyta</taxon>
        <taxon>Embryophyta</taxon>
        <taxon>Tracheophyta</taxon>
        <taxon>Spermatophyta</taxon>
        <taxon>Magnoliopsida</taxon>
        <taxon>eudicotyledons</taxon>
        <taxon>Gunneridae</taxon>
        <taxon>Pentapetalae</taxon>
        <taxon>asterids</taxon>
        <taxon>lamiids</taxon>
        <taxon>Boraginales</taxon>
        <taxon>Boraginaceae</taxon>
        <taxon>Boraginoideae</taxon>
        <taxon>Lithospermeae</taxon>
        <taxon>Lithospermum</taxon>
    </lineage>
</organism>
<keyword evidence="5 7" id="KW-0040">ANK repeat</keyword>
<evidence type="ECO:0000256" key="1">
    <source>
        <dbReference type="ARBA" id="ARBA00004141"/>
    </source>
</evidence>
<keyword evidence="4 8" id="KW-1133">Transmembrane helix</keyword>
<dbReference type="PANTHER" id="PTHR24186:SF50">
    <property type="entry name" value="ANKYRIN REPEAT-CONTAINING PROTEIN ITN1-LIKE ISOFORM X1"/>
    <property type="match status" value="1"/>
</dbReference>
<evidence type="ECO:0000259" key="9">
    <source>
        <dbReference type="Pfam" id="PF13962"/>
    </source>
</evidence>
<keyword evidence="2 8" id="KW-0812">Transmembrane</keyword>
<sequence>MNMDLKLYNAILKCDVDIYQQFKGKITEQLTSANENTVLHVIAQHHDCPGCVTVILSDQSSQVVKFLLSWKNLVGDTALCIAARNNRIEMLKVLIERAKLLDQEHGRDAVITHDMLRMANENGDTALHEAVKHKCPEIVKLLVEADPDYKHMPNNMMKTPLYLAMDKIVEYRKRFDDILEAIISTCSDPGYGGPAGETVLHAAARSYTGSKWIGRIHQKNTTIVRQLDDRGFTPLHHATSYWLGNDLAEELLKVDKSMAYVRAVDDQDRMTALHLVARQGNESVMEKILEHCPDCWDMTTSNCRNILHLASEKRNSFIIRFILMQPWSVNLINQVDKFGNTPLHLLLHSVPYSYGQIKDLVEHPKVDFYVINVEGDTPYDMVVRLSQTSGLTPEQISIMEELQTLVPLRYYFRNTDNRNDASTKEDDGIDQKRLERLEEMKRNAERHLVVAALIATVTFAAGFTLPGGYDGNSGPNQGMAVSINRAAFKTFVVTNTLAVISSYAAIFLYFAATFYKHDKVKLYNRYESALVLLLFSMITMVIAFITGMFTVLDKSLGLAVTVSIIGSLGILFLLYLVHNTYQDLKSHNRNPFEFRPLGIEV</sequence>
<dbReference type="InterPro" id="IPR026961">
    <property type="entry name" value="PGG_dom"/>
</dbReference>
<protein>
    <submittedName>
        <fullName evidence="10">Scaffold/adaptor protein</fullName>
    </submittedName>
</protein>
<dbReference type="Pfam" id="PF13962">
    <property type="entry name" value="PGG"/>
    <property type="match status" value="1"/>
</dbReference>
<dbReference type="PROSITE" id="PS50088">
    <property type="entry name" value="ANK_REPEAT"/>
    <property type="match status" value="1"/>
</dbReference>
<feature type="transmembrane region" description="Helical" evidence="8">
    <location>
        <begin position="558"/>
        <end position="577"/>
    </location>
</feature>
<name>A0AAV3RVM3_LITER</name>
<gene>
    <name evidence="10" type="ORF">LIER_31223</name>
</gene>
<keyword evidence="3" id="KW-0677">Repeat</keyword>
<evidence type="ECO:0000256" key="8">
    <source>
        <dbReference type="SAM" id="Phobius"/>
    </source>
</evidence>
<comment type="caution">
    <text evidence="10">The sequence shown here is derived from an EMBL/GenBank/DDBJ whole genome shotgun (WGS) entry which is preliminary data.</text>
</comment>
<keyword evidence="6 8" id="KW-0472">Membrane</keyword>
<dbReference type="Proteomes" id="UP001454036">
    <property type="component" value="Unassembled WGS sequence"/>
</dbReference>
<feature type="transmembrane region" description="Helical" evidence="8">
    <location>
        <begin position="486"/>
        <end position="510"/>
    </location>
</feature>
<dbReference type="PANTHER" id="PTHR24186">
    <property type="entry name" value="PROTEIN PHOSPHATASE 1 REGULATORY SUBUNIT"/>
    <property type="match status" value="1"/>
</dbReference>
<dbReference type="PROSITE" id="PS50297">
    <property type="entry name" value="ANK_REP_REGION"/>
    <property type="match status" value="1"/>
</dbReference>
<evidence type="ECO:0000256" key="3">
    <source>
        <dbReference type="ARBA" id="ARBA00022737"/>
    </source>
</evidence>
<evidence type="ECO:0000313" key="10">
    <source>
        <dbReference type="EMBL" id="GAA0183886.1"/>
    </source>
</evidence>
<evidence type="ECO:0000313" key="11">
    <source>
        <dbReference type="Proteomes" id="UP001454036"/>
    </source>
</evidence>
<evidence type="ECO:0000256" key="5">
    <source>
        <dbReference type="ARBA" id="ARBA00023043"/>
    </source>
</evidence>